<accession>A0A9J6GB25</accession>
<gene>
    <name evidence="1" type="ORF">HPB48_019967</name>
</gene>
<sequence length="76" mass="8482">MVDEILIKPFFDYKGANITGNAPNTSEAATRVMGFMVQSVVSRFKQFAHIVFVRCAAGNIRSFGVMRRSDTKSFES</sequence>
<dbReference type="VEuPathDB" id="VectorBase:HLOH_052666"/>
<dbReference type="Proteomes" id="UP000821853">
    <property type="component" value="Chromosome 4"/>
</dbReference>
<dbReference type="OrthoDB" id="6431618at2759"/>
<dbReference type="AlphaFoldDB" id="A0A9J6GB25"/>
<evidence type="ECO:0000313" key="1">
    <source>
        <dbReference type="EMBL" id="KAH9372395.1"/>
    </source>
</evidence>
<keyword evidence="2" id="KW-1185">Reference proteome</keyword>
<protein>
    <submittedName>
        <fullName evidence="1">Uncharacterized protein</fullName>
    </submittedName>
</protein>
<comment type="caution">
    <text evidence="1">The sequence shown here is derived from an EMBL/GenBank/DDBJ whole genome shotgun (WGS) entry which is preliminary data.</text>
</comment>
<reference evidence="1 2" key="1">
    <citation type="journal article" date="2020" name="Cell">
        <title>Large-Scale Comparative Analyses of Tick Genomes Elucidate Their Genetic Diversity and Vector Capacities.</title>
        <authorList>
            <consortium name="Tick Genome and Microbiome Consortium (TIGMIC)"/>
            <person name="Jia N."/>
            <person name="Wang J."/>
            <person name="Shi W."/>
            <person name="Du L."/>
            <person name="Sun Y."/>
            <person name="Zhan W."/>
            <person name="Jiang J.F."/>
            <person name="Wang Q."/>
            <person name="Zhang B."/>
            <person name="Ji P."/>
            <person name="Bell-Sakyi L."/>
            <person name="Cui X.M."/>
            <person name="Yuan T.T."/>
            <person name="Jiang B.G."/>
            <person name="Yang W.F."/>
            <person name="Lam T.T."/>
            <person name="Chang Q.C."/>
            <person name="Ding S.J."/>
            <person name="Wang X.J."/>
            <person name="Zhu J.G."/>
            <person name="Ruan X.D."/>
            <person name="Zhao L."/>
            <person name="Wei J.T."/>
            <person name="Ye R.Z."/>
            <person name="Que T.C."/>
            <person name="Du C.H."/>
            <person name="Zhou Y.H."/>
            <person name="Cheng J.X."/>
            <person name="Dai P.F."/>
            <person name="Guo W.B."/>
            <person name="Han X.H."/>
            <person name="Huang E.J."/>
            <person name="Li L.F."/>
            <person name="Wei W."/>
            <person name="Gao Y.C."/>
            <person name="Liu J.Z."/>
            <person name="Shao H.Z."/>
            <person name="Wang X."/>
            <person name="Wang C.C."/>
            <person name="Yang T.C."/>
            <person name="Huo Q.B."/>
            <person name="Li W."/>
            <person name="Chen H.Y."/>
            <person name="Chen S.E."/>
            <person name="Zhou L.G."/>
            <person name="Ni X.B."/>
            <person name="Tian J.H."/>
            <person name="Sheng Y."/>
            <person name="Liu T."/>
            <person name="Pan Y.S."/>
            <person name="Xia L.Y."/>
            <person name="Li J."/>
            <person name="Zhao F."/>
            <person name="Cao W.C."/>
        </authorList>
    </citation>
    <scope>NUCLEOTIDE SEQUENCE [LARGE SCALE GENOMIC DNA]</scope>
    <source>
        <strain evidence="1">HaeL-2018</strain>
    </source>
</reference>
<organism evidence="1 2">
    <name type="scientific">Haemaphysalis longicornis</name>
    <name type="common">Bush tick</name>
    <dbReference type="NCBI Taxonomy" id="44386"/>
    <lineage>
        <taxon>Eukaryota</taxon>
        <taxon>Metazoa</taxon>
        <taxon>Ecdysozoa</taxon>
        <taxon>Arthropoda</taxon>
        <taxon>Chelicerata</taxon>
        <taxon>Arachnida</taxon>
        <taxon>Acari</taxon>
        <taxon>Parasitiformes</taxon>
        <taxon>Ixodida</taxon>
        <taxon>Ixodoidea</taxon>
        <taxon>Ixodidae</taxon>
        <taxon>Haemaphysalinae</taxon>
        <taxon>Haemaphysalis</taxon>
    </lineage>
</organism>
<name>A0A9J6GB25_HAELO</name>
<dbReference type="EMBL" id="JABSTR010000006">
    <property type="protein sequence ID" value="KAH9372395.1"/>
    <property type="molecule type" value="Genomic_DNA"/>
</dbReference>
<proteinExistence type="predicted"/>
<evidence type="ECO:0000313" key="2">
    <source>
        <dbReference type="Proteomes" id="UP000821853"/>
    </source>
</evidence>